<dbReference type="EMBL" id="ADGK01000162">
    <property type="protein sequence ID" value="EFE22883.1"/>
    <property type="molecule type" value="Genomic_DNA"/>
</dbReference>
<evidence type="ECO:0000313" key="2">
    <source>
        <dbReference type="Proteomes" id="UP000003692"/>
    </source>
</evidence>
<name>D4F5R7_EDWTA</name>
<accession>D4F5R7</accession>
<dbReference type="AlphaFoldDB" id="D4F5R7"/>
<dbReference type="Proteomes" id="UP000003692">
    <property type="component" value="Unassembled WGS sequence"/>
</dbReference>
<sequence length="49" mass="5589">MLIAFFVLRAETQGVSIFLWVAPSDMMRHLPRGRAAIVFLWRALLACGR</sequence>
<reference evidence="1 2" key="1">
    <citation type="submission" date="2010-02" db="EMBL/GenBank/DDBJ databases">
        <authorList>
            <person name="Weinstock G."/>
            <person name="Sodergren E."/>
            <person name="Clifton S."/>
            <person name="Fulton L."/>
            <person name="Fulton B."/>
            <person name="Courtney L."/>
            <person name="Fronick C."/>
            <person name="Harrison M."/>
            <person name="Strong C."/>
            <person name="Farmer C."/>
            <person name="Delahaunty K."/>
            <person name="Markovic C."/>
            <person name="Hall O."/>
            <person name="Minx P."/>
            <person name="Tomlinson C."/>
            <person name="Mitreva M."/>
            <person name="Nelson J."/>
            <person name="Hou S."/>
            <person name="Wollam A."/>
            <person name="Pepin K.H."/>
            <person name="Johnson M."/>
            <person name="Bhonagiri V."/>
            <person name="Zhang X."/>
            <person name="Suruliraj S."/>
            <person name="Warren W."/>
            <person name="Chinwalla A."/>
            <person name="Mardis E.R."/>
            <person name="Wilson R.K."/>
        </authorList>
    </citation>
    <scope>NUCLEOTIDE SEQUENCE [LARGE SCALE GENOMIC DNA]</scope>
    <source>
        <strain evidence="1 2">ATCC 23685</strain>
    </source>
</reference>
<organism evidence="1 2">
    <name type="scientific">Edwardsiella tarda ATCC 23685</name>
    <dbReference type="NCBI Taxonomy" id="500638"/>
    <lineage>
        <taxon>Bacteria</taxon>
        <taxon>Pseudomonadati</taxon>
        <taxon>Pseudomonadota</taxon>
        <taxon>Gammaproteobacteria</taxon>
        <taxon>Enterobacterales</taxon>
        <taxon>Hafniaceae</taxon>
        <taxon>Edwardsiella</taxon>
    </lineage>
</organism>
<comment type="caution">
    <text evidence="1">The sequence shown here is derived from an EMBL/GenBank/DDBJ whole genome shotgun (WGS) entry which is preliminary data.</text>
</comment>
<dbReference type="HOGENOM" id="CLU_3135084_0_0_6"/>
<proteinExistence type="predicted"/>
<evidence type="ECO:0000313" key="1">
    <source>
        <dbReference type="EMBL" id="EFE22883.1"/>
    </source>
</evidence>
<gene>
    <name evidence="1" type="ORF">EDWATA_02095</name>
</gene>
<protein>
    <submittedName>
        <fullName evidence="1">Uncharacterized protein</fullName>
    </submittedName>
</protein>